<keyword evidence="1" id="KW-1133">Transmembrane helix</keyword>
<dbReference type="PROSITE" id="PS00409">
    <property type="entry name" value="PROKAR_NTER_METHYL"/>
    <property type="match status" value="1"/>
</dbReference>
<comment type="caution">
    <text evidence="2">The sequence shown here is derived from an EMBL/GenBank/DDBJ whole genome shotgun (WGS) entry which is preliminary data.</text>
</comment>
<organism evidence="2 3">
    <name type="scientific">Achromobacter spanius</name>
    <dbReference type="NCBI Taxonomy" id="217203"/>
    <lineage>
        <taxon>Bacteria</taxon>
        <taxon>Pseudomonadati</taxon>
        <taxon>Pseudomonadota</taxon>
        <taxon>Betaproteobacteria</taxon>
        <taxon>Burkholderiales</taxon>
        <taxon>Alcaligenaceae</taxon>
        <taxon>Achromobacter</taxon>
    </lineage>
</organism>
<protein>
    <submittedName>
        <fullName evidence="2">Type II secretion system GspH family protein</fullName>
    </submittedName>
</protein>
<gene>
    <name evidence="2" type="ORF">N5D93_11130</name>
</gene>
<sequence length="425" mass="43729">MQLTKPCLPRSLRRQAGFTLVEVLVVLAIVTLATVLYAYTIKRDADESAAKATGRYLAQIRGALVDLQVKHEAWLRGENITSAPPGTYPVPPALSWSTVAAAQIANGGVEDLFALGLLPTSTPRYPALGDTARFILVREGACPGADCRTGAYVYTCHPINDLRSLRQGGACVPATGKRAQFHQGLLGVVMAAAEGYGGHDANGGTNVRGPLLDVPRAWFGFGPERGHAVVAAGLGATPFGQFVRHGETRPVTLHNTLNVGGAIASNTGLILNTAASPGAACVPEGMYASTSNKLLAVCTGGVWFVQAGQTITAAFTDLPNDAAIPAVTCPAGLTPWRHVALQAIEATARGGDVNIGGAIGGSIQGSGYVNAAGSVTVGGSFSGSFQNSGNSYVRTAQRASVAGDRIVISPPDFNARASVIQGCKN</sequence>
<dbReference type="RefSeq" id="WP_279995145.1">
    <property type="nucleotide sequence ID" value="NZ_JAOCDZ010000006.1"/>
</dbReference>
<evidence type="ECO:0000256" key="1">
    <source>
        <dbReference type="SAM" id="Phobius"/>
    </source>
</evidence>
<evidence type="ECO:0000313" key="3">
    <source>
        <dbReference type="Proteomes" id="UP001161094"/>
    </source>
</evidence>
<dbReference type="EMBL" id="JAOCDZ010000006">
    <property type="protein sequence ID" value="MDH0736364.1"/>
    <property type="molecule type" value="Genomic_DNA"/>
</dbReference>
<reference evidence="2" key="1">
    <citation type="submission" date="2022-09" db="EMBL/GenBank/DDBJ databases">
        <title>Intensive care unit water sources are persistently colonized with multi-drug resistant bacteria and are the site of extensive horizontal gene transfer of antibiotic resistance genes.</title>
        <authorList>
            <person name="Diorio-Toth L."/>
        </authorList>
    </citation>
    <scope>NUCLEOTIDE SEQUENCE</scope>
    <source>
        <strain evidence="2">GD03843</strain>
    </source>
</reference>
<dbReference type="InterPro" id="IPR012902">
    <property type="entry name" value="N_methyl_site"/>
</dbReference>
<name>A0AA42LLF8_9BURK</name>
<proteinExistence type="predicted"/>
<feature type="transmembrane region" description="Helical" evidence="1">
    <location>
        <begin position="20"/>
        <end position="39"/>
    </location>
</feature>
<dbReference type="Proteomes" id="UP001161094">
    <property type="component" value="Unassembled WGS sequence"/>
</dbReference>
<keyword evidence="1" id="KW-0472">Membrane</keyword>
<keyword evidence="1" id="KW-0812">Transmembrane</keyword>
<dbReference type="NCBIfam" id="TIGR02532">
    <property type="entry name" value="IV_pilin_GFxxxE"/>
    <property type="match status" value="1"/>
</dbReference>
<accession>A0AA42LLF8</accession>
<evidence type="ECO:0000313" key="2">
    <source>
        <dbReference type="EMBL" id="MDH0736364.1"/>
    </source>
</evidence>
<dbReference type="Pfam" id="PF07963">
    <property type="entry name" value="N_methyl"/>
    <property type="match status" value="1"/>
</dbReference>
<dbReference type="AlphaFoldDB" id="A0AA42LLF8"/>